<dbReference type="Gene3D" id="1.10.8.60">
    <property type="match status" value="1"/>
</dbReference>
<dbReference type="SMART" id="SM00091">
    <property type="entry name" value="PAS"/>
    <property type="match status" value="1"/>
</dbReference>
<accession>A0ABW5BVE8</accession>
<dbReference type="InterPro" id="IPR002078">
    <property type="entry name" value="Sigma_54_int"/>
</dbReference>
<dbReference type="RefSeq" id="WP_247345210.1">
    <property type="nucleotide sequence ID" value="NZ_CP095550.1"/>
</dbReference>
<dbReference type="CDD" id="cd00130">
    <property type="entry name" value="PAS"/>
    <property type="match status" value="1"/>
</dbReference>
<dbReference type="PANTHER" id="PTHR32071:SF57">
    <property type="entry name" value="C4-DICARBOXYLATE TRANSPORT TRANSCRIPTIONAL REGULATORY PROTEIN DCTD"/>
    <property type="match status" value="1"/>
</dbReference>
<dbReference type="InterPro" id="IPR013767">
    <property type="entry name" value="PAS_fold"/>
</dbReference>
<dbReference type="InterPro" id="IPR035965">
    <property type="entry name" value="PAS-like_dom_sf"/>
</dbReference>
<dbReference type="Pfam" id="PF00989">
    <property type="entry name" value="PAS"/>
    <property type="match status" value="1"/>
</dbReference>
<dbReference type="EMBL" id="JBHUIK010000002">
    <property type="protein sequence ID" value="MFD2213586.1"/>
    <property type="molecule type" value="Genomic_DNA"/>
</dbReference>
<dbReference type="InterPro" id="IPR000014">
    <property type="entry name" value="PAS"/>
</dbReference>
<proteinExistence type="predicted"/>
<dbReference type="InterPro" id="IPR030828">
    <property type="entry name" value="HTH_TyrR"/>
</dbReference>
<evidence type="ECO:0000256" key="5">
    <source>
        <dbReference type="ARBA" id="ARBA00023163"/>
    </source>
</evidence>
<dbReference type="PRINTS" id="PR01590">
    <property type="entry name" value="HTHFIS"/>
</dbReference>
<dbReference type="InterPro" id="IPR009057">
    <property type="entry name" value="Homeodomain-like_sf"/>
</dbReference>
<keyword evidence="3" id="KW-0067">ATP-binding</keyword>
<keyword evidence="2" id="KW-0058">Aromatic hydrocarbons catabolism</keyword>
<organism evidence="9 10">
    <name type="scientific">Metabacillus endolithicus</name>
    <dbReference type="NCBI Taxonomy" id="1535204"/>
    <lineage>
        <taxon>Bacteria</taxon>
        <taxon>Bacillati</taxon>
        <taxon>Bacillota</taxon>
        <taxon>Bacilli</taxon>
        <taxon>Bacillales</taxon>
        <taxon>Bacillaceae</taxon>
        <taxon>Metabacillus</taxon>
    </lineage>
</organism>
<evidence type="ECO:0000256" key="6">
    <source>
        <dbReference type="ARBA" id="ARBA00029500"/>
    </source>
</evidence>
<evidence type="ECO:0000256" key="2">
    <source>
        <dbReference type="ARBA" id="ARBA00022797"/>
    </source>
</evidence>
<evidence type="ECO:0000313" key="10">
    <source>
        <dbReference type="Proteomes" id="UP001597318"/>
    </source>
</evidence>
<keyword evidence="10" id="KW-1185">Reference proteome</keyword>
<dbReference type="Pfam" id="PF18024">
    <property type="entry name" value="HTH_50"/>
    <property type="match status" value="1"/>
</dbReference>
<keyword evidence="4" id="KW-0805">Transcription regulation</keyword>
<feature type="domain" description="Sigma-54 factor interaction" evidence="7">
    <location>
        <begin position="148"/>
        <end position="378"/>
    </location>
</feature>
<dbReference type="Gene3D" id="3.40.50.300">
    <property type="entry name" value="P-loop containing nucleotide triphosphate hydrolases"/>
    <property type="match status" value="1"/>
</dbReference>
<dbReference type="InterPro" id="IPR058031">
    <property type="entry name" value="AAA_lid_NorR"/>
</dbReference>
<keyword evidence="5" id="KW-0804">Transcription</keyword>
<dbReference type="Proteomes" id="UP001597318">
    <property type="component" value="Unassembled WGS sequence"/>
</dbReference>
<dbReference type="Pfam" id="PF25601">
    <property type="entry name" value="AAA_lid_14"/>
    <property type="match status" value="1"/>
</dbReference>
<dbReference type="InterPro" id="IPR003593">
    <property type="entry name" value="AAA+_ATPase"/>
</dbReference>
<dbReference type="SUPFAM" id="SSF55785">
    <property type="entry name" value="PYP-like sensor domain (PAS domain)"/>
    <property type="match status" value="1"/>
</dbReference>
<dbReference type="PANTHER" id="PTHR32071">
    <property type="entry name" value="TRANSCRIPTIONAL REGULATORY PROTEIN"/>
    <property type="match status" value="1"/>
</dbReference>
<dbReference type="SUPFAM" id="SSF52540">
    <property type="entry name" value="P-loop containing nucleoside triphosphate hydrolases"/>
    <property type="match status" value="1"/>
</dbReference>
<evidence type="ECO:0000256" key="3">
    <source>
        <dbReference type="ARBA" id="ARBA00022840"/>
    </source>
</evidence>
<dbReference type="SMART" id="SM00382">
    <property type="entry name" value="AAA"/>
    <property type="match status" value="1"/>
</dbReference>
<dbReference type="InterPro" id="IPR025943">
    <property type="entry name" value="Sigma_54_int_dom_ATP-bd_2"/>
</dbReference>
<protein>
    <recommendedName>
        <fullName evidence="6">HTH-type transcriptional regulatory protein TyrR</fullName>
    </recommendedName>
</protein>
<dbReference type="InterPro" id="IPR027417">
    <property type="entry name" value="P-loop_NTPase"/>
</dbReference>
<dbReference type="Gene3D" id="3.30.450.20">
    <property type="entry name" value="PAS domain"/>
    <property type="match status" value="1"/>
</dbReference>
<dbReference type="InterPro" id="IPR002197">
    <property type="entry name" value="HTH_Fis"/>
</dbReference>
<evidence type="ECO:0000259" key="7">
    <source>
        <dbReference type="PROSITE" id="PS50045"/>
    </source>
</evidence>
<dbReference type="SUPFAM" id="SSF46689">
    <property type="entry name" value="Homeodomain-like"/>
    <property type="match status" value="1"/>
</dbReference>
<dbReference type="PROSITE" id="PS50112">
    <property type="entry name" value="PAS"/>
    <property type="match status" value="1"/>
</dbReference>
<reference evidence="10" key="1">
    <citation type="journal article" date="2019" name="Int. J. Syst. Evol. Microbiol.">
        <title>The Global Catalogue of Microorganisms (GCM) 10K type strain sequencing project: providing services to taxonomists for standard genome sequencing and annotation.</title>
        <authorList>
            <consortium name="The Broad Institute Genomics Platform"/>
            <consortium name="The Broad Institute Genome Sequencing Center for Infectious Disease"/>
            <person name="Wu L."/>
            <person name="Ma J."/>
        </authorList>
    </citation>
    <scope>NUCLEOTIDE SEQUENCE [LARGE SCALE GENOMIC DNA]</scope>
    <source>
        <strain evidence="10">CGMCC 1.15474</strain>
    </source>
</reference>
<evidence type="ECO:0000313" key="9">
    <source>
        <dbReference type="EMBL" id="MFD2213586.1"/>
    </source>
</evidence>
<comment type="caution">
    <text evidence="9">The sequence shown here is derived from an EMBL/GenBank/DDBJ whole genome shotgun (WGS) entry which is preliminary data.</text>
</comment>
<dbReference type="NCBIfam" id="TIGR00229">
    <property type="entry name" value="sensory_box"/>
    <property type="match status" value="1"/>
</dbReference>
<gene>
    <name evidence="9" type="ORF">ACFSKK_07855</name>
</gene>
<feature type="domain" description="PAS" evidence="8">
    <location>
        <begin position="9"/>
        <end position="60"/>
    </location>
</feature>
<dbReference type="PROSITE" id="PS50045">
    <property type="entry name" value="SIGMA54_INTERACT_4"/>
    <property type="match status" value="1"/>
</dbReference>
<sequence length="457" mass="51910">MINQRFPYAKEIIETVIENAYVWIVIVDADGNIIYMNDNYCRFCEVTKEEVIGKHVTEVIENTRMHIVVKNGEEEIADLQYIRGNYMIANRIPIIADGKVVGAFGTVMFRDTKEWSEMNSHVRHHLSSIQSFIEQQDDTGAKYTLNDIHSKSAIMAGLKEKVKSIAATDSSVLIRGESGTGKELFAHSIHLLSHRSDKPFVKVNCGAIPEHLLESELFGYEDGAFTGAKKGGKKGKFQQANGGTIFLDEIGDMSLQMQVKLLRVLQEKEVEPVGSTKTIPLDVRVITATNRPLEELMKANDFRSDLYYRISVIPLFIPSLRERKEDLEVLVRQFIKKVSIRTGKRISMIHEDVMDTFYHYHWQGNIRELENVIEAAIHLAKSDLITLDSIPDYIKQSTIYHSKSESALTLKEMLNDAEKEILLKMIQKYKGDKKGAAKALGISKSSMYEKIQKYGLE</sequence>
<name>A0ABW5BVE8_9BACI</name>
<dbReference type="CDD" id="cd00009">
    <property type="entry name" value="AAA"/>
    <property type="match status" value="1"/>
</dbReference>
<dbReference type="Pfam" id="PF00158">
    <property type="entry name" value="Sigma54_activat"/>
    <property type="match status" value="1"/>
</dbReference>
<keyword evidence="1" id="KW-0547">Nucleotide-binding</keyword>
<dbReference type="InterPro" id="IPR025662">
    <property type="entry name" value="Sigma_54_int_dom_ATP-bd_1"/>
</dbReference>
<dbReference type="PROSITE" id="PS00675">
    <property type="entry name" value="SIGMA54_INTERACT_1"/>
    <property type="match status" value="1"/>
</dbReference>
<dbReference type="Gene3D" id="1.10.10.60">
    <property type="entry name" value="Homeodomain-like"/>
    <property type="match status" value="1"/>
</dbReference>
<dbReference type="PROSITE" id="PS00676">
    <property type="entry name" value="SIGMA54_INTERACT_2"/>
    <property type="match status" value="1"/>
</dbReference>
<evidence type="ECO:0000259" key="8">
    <source>
        <dbReference type="PROSITE" id="PS50112"/>
    </source>
</evidence>
<evidence type="ECO:0000256" key="4">
    <source>
        <dbReference type="ARBA" id="ARBA00023015"/>
    </source>
</evidence>
<evidence type="ECO:0000256" key="1">
    <source>
        <dbReference type="ARBA" id="ARBA00022741"/>
    </source>
</evidence>